<dbReference type="Gene3D" id="1.20.1530.20">
    <property type="match status" value="1"/>
</dbReference>
<keyword evidence="4" id="KW-1185">Reference proteome</keyword>
<feature type="transmembrane region" description="Helical" evidence="2">
    <location>
        <begin position="147"/>
        <end position="169"/>
    </location>
</feature>
<feature type="transmembrane region" description="Helical" evidence="2">
    <location>
        <begin position="83"/>
        <end position="103"/>
    </location>
</feature>
<dbReference type="AlphaFoldDB" id="A0AAD7UZD0"/>
<evidence type="ECO:0000313" key="3">
    <source>
        <dbReference type="EMBL" id="KAJ8656262.1"/>
    </source>
</evidence>
<sequence>MDADSRLKATCSFASEATVAHKGSGVLAPSPLSQKPLYPPSYNGDDNTNTMSTEKHQPIERSQRIKSKMTKTKSLLLKLLKKYWFLLGLAFVISLAYAAPDVARKGGYIHAEWSIKWGAVIIIFLISGLSLRTRILTQTFMRIRLHLLVQLINLVIIPFFVFGLVLLLFKLHVPMNSLVLMGVVIAASTPTTVSSNVVMTKAAKGNEATALMNAALGNVLGIFISPALVDTFQEPLIDATPENESAQAGGKVDFVRVLKQLGITVLIPLVVGQIIQIMFTEKVAKIKVKWRLSDVSSVCLLTMVWSVFCDAFYSGSFNSVAATDIVGVVIMNIGFYLLFSLLALFLAHIPLPSSIREPSWVSRLRYNREDTVAVMFCGATKTVAMGVPLINVLYQNGDPGTIGVLSTPLLLYHVEQLILGNIEVDILKRWVLHGQQQQQQQEEDVPSSPTKDMMPPHRDLEDQSFVHHHPPAPPPPVIIQPPYGKHQQQCGKGSSPPVSPAETVQANVGYLNQQHPLFDKHASSSTMEASSLVGEDDMDKEHKDLQSNLSATRIEKTAADDDEDIFSSPFFTADTASISLDTSRFSTDTLATAYHNHRFSEPVTMPQHPPPKSQRRSWYR</sequence>
<comment type="caution">
    <text evidence="3">The sequence shown here is derived from an EMBL/GenBank/DDBJ whole genome shotgun (WGS) entry which is preliminary data.</text>
</comment>
<organism evidence="3 4">
    <name type="scientific">Lichtheimia ornata</name>
    <dbReference type="NCBI Taxonomy" id="688661"/>
    <lineage>
        <taxon>Eukaryota</taxon>
        <taxon>Fungi</taxon>
        <taxon>Fungi incertae sedis</taxon>
        <taxon>Mucoromycota</taxon>
        <taxon>Mucoromycotina</taxon>
        <taxon>Mucoromycetes</taxon>
        <taxon>Mucorales</taxon>
        <taxon>Lichtheimiaceae</taxon>
        <taxon>Lichtheimia</taxon>
    </lineage>
</organism>
<evidence type="ECO:0000313" key="4">
    <source>
        <dbReference type="Proteomes" id="UP001234581"/>
    </source>
</evidence>
<feature type="transmembrane region" description="Helical" evidence="2">
    <location>
        <begin position="210"/>
        <end position="229"/>
    </location>
</feature>
<feature type="region of interest" description="Disordered" evidence="1">
    <location>
        <begin position="436"/>
        <end position="500"/>
    </location>
</feature>
<dbReference type="Pfam" id="PF13593">
    <property type="entry name" value="SBF_like"/>
    <property type="match status" value="1"/>
</dbReference>
<keyword evidence="2" id="KW-0812">Transmembrane</keyword>
<feature type="transmembrane region" description="Helical" evidence="2">
    <location>
        <begin position="115"/>
        <end position="135"/>
    </location>
</feature>
<dbReference type="InterPro" id="IPR016833">
    <property type="entry name" value="Put_Na-Bile_cotransptr"/>
</dbReference>
<keyword evidence="2" id="KW-0472">Membrane</keyword>
<reference evidence="3 4" key="1">
    <citation type="submission" date="2023-03" db="EMBL/GenBank/DDBJ databases">
        <title>Genome sequence of Lichtheimia ornata CBS 291.66.</title>
        <authorList>
            <person name="Mohabir J.T."/>
            <person name="Shea T.P."/>
            <person name="Kurbessoian T."/>
            <person name="Berby B."/>
            <person name="Fontaine J."/>
            <person name="Livny J."/>
            <person name="Gnirke A."/>
            <person name="Stajich J.E."/>
            <person name="Cuomo C.A."/>
        </authorList>
    </citation>
    <scope>NUCLEOTIDE SEQUENCE [LARGE SCALE GENOMIC DNA]</scope>
    <source>
        <strain evidence="3">CBS 291.66</strain>
    </source>
</reference>
<dbReference type="Proteomes" id="UP001234581">
    <property type="component" value="Unassembled WGS sequence"/>
</dbReference>
<dbReference type="GO" id="GO:0005886">
    <property type="term" value="C:plasma membrane"/>
    <property type="evidence" value="ECO:0007669"/>
    <property type="project" value="TreeGrafter"/>
</dbReference>
<protein>
    <recommendedName>
        <fullName evidence="5">SBF-like CPA transporter family-domain-containing protein</fullName>
    </recommendedName>
</protein>
<feature type="transmembrane region" description="Helical" evidence="2">
    <location>
        <begin position="292"/>
        <end position="313"/>
    </location>
</feature>
<dbReference type="GeneID" id="83215463"/>
<dbReference type="EMBL" id="JARTCD010000041">
    <property type="protein sequence ID" value="KAJ8656262.1"/>
    <property type="molecule type" value="Genomic_DNA"/>
</dbReference>
<feature type="compositionally biased region" description="Basic and acidic residues" evidence="1">
    <location>
        <begin position="454"/>
        <end position="465"/>
    </location>
</feature>
<feature type="transmembrane region" description="Helical" evidence="2">
    <location>
        <begin position="325"/>
        <end position="351"/>
    </location>
</feature>
<keyword evidence="2" id="KW-1133">Transmembrane helix</keyword>
<proteinExistence type="predicted"/>
<feature type="region of interest" description="Disordered" evidence="1">
    <location>
        <begin position="30"/>
        <end position="59"/>
    </location>
</feature>
<dbReference type="InterPro" id="IPR038770">
    <property type="entry name" value="Na+/solute_symporter_sf"/>
</dbReference>
<name>A0AAD7UZD0_9FUNG</name>
<evidence type="ECO:0000256" key="2">
    <source>
        <dbReference type="SAM" id="Phobius"/>
    </source>
</evidence>
<dbReference type="PANTHER" id="PTHR18640:SF5">
    <property type="entry name" value="SODIUM_BILE ACID COTRANSPORTER 7"/>
    <property type="match status" value="1"/>
</dbReference>
<feature type="transmembrane region" description="Helical" evidence="2">
    <location>
        <begin position="175"/>
        <end position="198"/>
    </location>
</feature>
<evidence type="ECO:0008006" key="5">
    <source>
        <dbReference type="Google" id="ProtNLM"/>
    </source>
</evidence>
<feature type="transmembrane region" description="Helical" evidence="2">
    <location>
        <begin position="261"/>
        <end position="280"/>
    </location>
</feature>
<dbReference type="RefSeq" id="XP_058341175.1">
    <property type="nucleotide sequence ID" value="XM_058488063.1"/>
</dbReference>
<feature type="region of interest" description="Disordered" evidence="1">
    <location>
        <begin position="598"/>
        <end position="620"/>
    </location>
</feature>
<accession>A0AAD7UZD0</accession>
<gene>
    <name evidence="3" type="ORF">O0I10_008056</name>
</gene>
<feature type="transmembrane region" description="Helical" evidence="2">
    <location>
        <begin position="372"/>
        <end position="394"/>
    </location>
</feature>
<dbReference type="PANTHER" id="PTHR18640">
    <property type="entry name" value="SOLUTE CARRIER FAMILY 10 MEMBER 7"/>
    <property type="match status" value="1"/>
</dbReference>
<evidence type="ECO:0000256" key="1">
    <source>
        <dbReference type="SAM" id="MobiDB-lite"/>
    </source>
</evidence>